<evidence type="ECO:0000313" key="3">
    <source>
        <dbReference type="Proteomes" id="UP000824037"/>
    </source>
</evidence>
<proteinExistence type="predicted"/>
<sequence length="246" mass="25861">MSLSLVGGLTVLALIDSTSIGTLVLPIWLMLQRGRLLAGRIGAFLLVVALFYWAMGLALLAGALTFGDQLITFLDTPAGAWVRLLVGLALFAVSWKIPGKKAAVARQEARKRGEDVPRGRLDRWREQAMTQRSSSRSVVALAALAVLAASAEIPTMLPYLAGIGLLSAADLGGAAQAGVLWGYCLVMIAPAAVLLVVRLAVGTRLDGALRKIGDFLEREAGETIGWLIGIAGAILALRAGTEIFGF</sequence>
<protein>
    <submittedName>
        <fullName evidence="2">GAP family protein</fullName>
    </submittedName>
</protein>
<feature type="transmembrane region" description="Helical" evidence="1">
    <location>
        <begin position="138"/>
        <end position="160"/>
    </location>
</feature>
<feature type="transmembrane region" description="Helical" evidence="1">
    <location>
        <begin position="78"/>
        <end position="97"/>
    </location>
</feature>
<reference evidence="2" key="2">
    <citation type="submission" date="2021-04" db="EMBL/GenBank/DDBJ databases">
        <authorList>
            <person name="Gilroy R."/>
        </authorList>
    </citation>
    <scope>NUCLEOTIDE SEQUENCE</scope>
    <source>
        <strain evidence="2">ChiGjej4B4-7305</strain>
    </source>
</reference>
<feature type="transmembrane region" description="Helical" evidence="1">
    <location>
        <begin position="6"/>
        <end position="31"/>
    </location>
</feature>
<reference evidence="2" key="1">
    <citation type="journal article" date="2021" name="PeerJ">
        <title>Extensive microbial diversity within the chicken gut microbiome revealed by metagenomics and culture.</title>
        <authorList>
            <person name="Gilroy R."/>
            <person name="Ravi A."/>
            <person name="Getino M."/>
            <person name="Pursley I."/>
            <person name="Horton D.L."/>
            <person name="Alikhan N.F."/>
            <person name="Baker D."/>
            <person name="Gharbi K."/>
            <person name="Hall N."/>
            <person name="Watson M."/>
            <person name="Adriaenssens E.M."/>
            <person name="Foster-Nyarko E."/>
            <person name="Jarju S."/>
            <person name="Secka A."/>
            <person name="Antonio M."/>
            <person name="Oren A."/>
            <person name="Chaudhuri R.R."/>
            <person name="La Ragione R."/>
            <person name="Hildebrand F."/>
            <person name="Pallen M.J."/>
        </authorList>
    </citation>
    <scope>NUCLEOTIDE SEQUENCE</scope>
    <source>
        <strain evidence="2">ChiGjej4B4-7305</strain>
    </source>
</reference>
<dbReference type="EMBL" id="DXBY01000249">
    <property type="protein sequence ID" value="HIZ36971.1"/>
    <property type="molecule type" value="Genomic_DNA"/>
</dbReference>
<keyword evidence="1" id="KW-1133">Transmembrane helix</keyword>
<dbReference type="Proteomes" id="UP000824037">
    <property type="component" value="Unassembled WGS sequence"/>
</dbReference>
<gene>
    <name evidence="2" type="ORF">H9815_14455</name>
</gene>
<evidence type="ECO:0000313" key="2">
    <source>
        <dbReference type="EMBL" id="HIZ36971.1"/>
    </source>
</evidence>
<keyword evidence="1" id="KW-0812">Transmembrane</keyword>
<evidence type="ECO:0000256" key="1">
    <source>
        <dbReference type="SAM" id="Phobius"/>
    </source>
</evidence>
<dbReference type="AlphaFoldDB" id="A0A9D2EH56"/>
<name>A0A9D2EH56_9MICO</name>
<dbReference type="Pfam" id="PF11139">
    <property type="entry name" value="SfLAP"/>
    <property type="match status" value="1"/>
</dbReference>
<keyword evidence="1" id="KW-0472">Membrane</keyword>
<feature type="transmembrane region" description="Helical" evidence="1">
    <location>
        <begin position="43"/>
        <end position="66"/>
    </location>
</feature>
<accession>A0A9D2EH56</accession>
<organism evidence="2 3">
    <name type="scientific">Candidatus Ruania gallistercoris</name>
    <dbReference type="NCBI Taxonomy" id="2838746"/>
    <lineage>
        <taxon>Bacteria</taxon>
        <taxon>Bacillati</taxon>
        <taxon>Actinomycetota</taxon>
        <taxon>Actinomycetes</taxon>
        <taxon>Micrococcales</taxon>
        <taxon>Ruaniaceae</taxon>
        <taxon>Ruania</taxon>
    </lineage>
</organism>
<feature type="transmembrane region" description="Helical" evidence="1">
    <location>
        <begin position="180"/>
        <end position="201"/>
    </location>
</feature>
<comment type="caution">
    <text evidence="2">The sequence shown here is derived from an EMBL/GenBank/DDBJ whole genome shotgun (WGS) entry which is preliminary data.</text>
</comment>
<dbReference type="InterPro" id="IPR021315">
    <property type="entry name" value="Gap/Sap"/>
</dbReference>